<keyword evidence="1" id="KW-0862">Zinc</keyword>
<feature type="region of interest" description="Disordered" evidence="2">
    <location>
        <begin position="471"/>
        <end position="529"/>
    </location>
</feature>
<evidence type="ECO:0000256" key="1">
    <source>
        <dbReference type="PROSITE-ProRule" id="PRU00042"/>
    </source>
</evidence>
<dbReference type="Pfam" id="PF12874">
    <property type="entry name" value="zf-met"/>
    <property type="match status" value="1"/>
</dbReference>
<dbReference type="PROSITE" id="PS00028">
    <property type="entry name" value="ZINC_FINGER_C2H2_1"/>
    <property type="match status" value="1"/>
</dbReference>
<protein>
    <submittedName>
        <fullName evidence="5">Uncharacterized protein LOC106810181</fullName>
    </submittedName>
</protein>
<gene>
    <name evidence="5" type="primary">LOC106810181</name>
</gene>
<feature type="compositionally biased region" description="Basic and acidic residues" evidence="2">
    <location>
        <begin position="477"/>
        <end position="493"/>
    </location>
</feature>
<dbReference type="RefSeq" id="XP_014668949.1">
    <property type="nucleotide sequence ID" value="XM_014813463.1"/>
</dbReference>
<dbReference type="Proteomes" id="UP000695022">
    <property type="component" value="Unplaced"/>
</dbReference>
<dbReference type="PROSITE" id="PS50157">
    <property type="entry name" value="ZINC_FINGER_C2H2_2"/>
    <property type="match status" value="1"/>
</dbReference>
<reference evidence="5" key="1">
    <citation type="submission" date="2025-08" db="UniProtKB">
        <authorList>
            <consortium name="RefSeq"/>
        </authorList>
    </citation>
    <scope>IDENTIFICATION</scope>
</reference>
<evidence type="ECO:0000313" key="4">
    <source>
        <dbReference type="Proteomes" id="UP000695022"/>
    </source>
</evidence>
<feature type="domain" description="C2H2-type" evidence="3">
    <location>
        <begin position="185"/>
        <end position="214"/>
    </location>
</feature>
<sequence>MLNIRQENAKHDPKKPKQKVKTKKNVDKKKNFAVKPNGKKKPAPDATKNNEEKQSDAKRKQAIVTATTSPTRKSHLDRKTSGSLRWRIPKIVMEDEDSARKELQESMKVKGKRKREDFKAKGTAVADVVGLYCNDCEVYVTNNTAMDKHVKSIDHAYMLMRTHFKGQLRHFHKSIKSVAKDHNSYECKVCDKVFFGNRNFLEHLGHNIHLQNAAANTETHQAYILHQPSEIQDIVDEITNDYLIGLEHILFVTKPVLEWPPHMECLACKSGFRPIDLPNHVCTTHHRTNIIEFFYPEYFVKLKEAMFTPEAARDLAKQIEEKHGRQKLKLKIVMDTLDSILERGRSGEFYTYEKYRKNALYRGSTPERSVIFALREVSTNKHRKRKRDKQVDRDDWSETAHRGDGWPTPDPSSDAMRGIDGWPSQHPLSSAGAVRGTDGLSFQNASPSLEAACGVDDRPSLQLHELMYGRSSDQPLGDEKIKRQKIQEKRNEPLQRGGGRGRVQRGAVAGFRGGERGVAAVPNPARWTG</sequence>
<name>A0ABM1E9S8_PRICU</name>
<evidence type="ECO:0000259" key="3">
    <source>
        <dbReference type="PROSITE" id="PS50157"/>
    </source>
</evidence>
<proteinExistence type="predicted"/>
<accession>A0ABM1E9S8</accession>
<evidence type="ECO:0000256" key="2">
    <source>
        <dbReference type="SAM" id="MobiDB-lite"/>
    </source>
</evidence>
<feature type="region of interest" description="Disordered" evidence="2">
    <location>
        <begin position="1"/>
        <end position="82"/>
    </location>
</feature>
<dbReference type="InterPro" id="IPR013087">
    <property type="entry name" value="Znf_C2H2_type"/>
</dbReference>
<keyword evidence="1" id="KW-0863">Zinc-finger</keyword>
<organism evidence="4 5">
    <name type="scientific">Priapulus caudatus</name>
    <name type="common">Priapulid worm</name>
    <dbReference type="NCBI Taxonomy" id="37621"/>
    <lineage>
        <taxon>Eukaryota</taxon>
        <taxon>Metazoa</taxon>
        <taxon>Ecdysozoa</taxon>
        <taxon>Scalidophora</taxon>
        <taxon>Priapulida</taxon>
        <taxon>Priapulimorpha</taxon>
        <taxon>Priapulimorphida</taxon>
        <taxon>Priapulidae</taxon>
        <taxon>Priapulus</taxon>
    </lineage>
</organism>
<keyword evidence="1" id="KW-0479">Metal-binding</keyword>
<feature type="compositionally biased region" description="Basic and acidic residues" evidence="2">
    <location>
        <begin position="389"/>
        <end position="404"/>
    </location>
</feature>
<feature type="compositionally biased region" description="Basic and acidic residues" evidence="2">
    <location>
        <begin position="48"/>
        <end position="59"/>
    </location>
</feature>
<dbReference type="SMART" id="SM00355">
    <property type="entry name" value="ZnF_C2H2"/>
    <property type="match status" value="2"/>
</dbReference>
<feature type="region of interest" description="Disordered" evidence="2">
    <location>
        <begin position="382"/>
        <end position="435"/>
    </location>
</feature>
<dbReference type="GeneID" id="106810181"/>
<feature type="compositionally biased region" description="Basic residues" evidence="2">
    <location>
        <begin position="12"/>
        <end position="23"/>
    </location>
</feature>
<keyword evidence="4" id="KW-1185">Reference proteome</keyword>
<evidence type="ECO:0000313" key="5">
    <source>
        <dbReference type="RefSeq" id="XP_014668949.1"/>
    </source>
</evidence>